<feature type="domain" description="HTH cro/C1-type" evidence="1">
    <location>
        <begin position="52"/>
        <end position="87"/>
    </location>
</feature>
<evidence type="ECO:0000259" key="1">
    <source>
        <dbReference type="Pfam" id="PF01381"/>
    </source>
</evidence>
<dbReference type="RefSeq" id="WP_092102262.1">
    <property type="nucleotide sequence ID" value="NZ_CP047198.1"/>
</dbReference>
<evidence type="ECO:0000313" key="4">
    <source>
        <dbReference type="Proteomes" id="UP000591626"/>
    </source>
</evidence>
<dbReference type="EMBL" id="CP077302">
    <property type="protein sequence ID" value="QXB18193.1"/>
    <property type="molecule type" value="Genomic_DNA"/>
</dbReference>
<dbReference type="InterPro" id="IPR001387">
    <property type="entry name" value="Cro/C1-type_HTH"/>
</dbReference>
<reference evidence="2 4" key="1">
    <citation type="submission" date="2020-03" db="EMBL/GenBank/DDBJ databases">
        <title>Draft genome sequences of bacterial isolates from the female urobiome.</title>
        <authorList>
            <person name="Miller-Ensminger T."/>
            <person name="Wolfe A.J."/>
            <person name="Putonti C."/>
        </authorList>
    </citation>
    <scope>NUCLEOTIDE SEQUENCE [LARGE SCALE GENOMIC DNA]</scope>
    <source>
        <strain evidence="2 4">UMB8490</strain>
    </source>
</reference>
<proteinExistence type="predicted"/>
<reference evidence="3 5" key="2">
    <citation type="submission" date="2021-06" db="EMBL/GenBank/DDBJ databases">
        <title>FDA dAtabase for Regulatory Grade micrObial Sequences (FDA-ARGOS): Supporting development and validation of Infectious Disease Dx tests.</title>
        <authorList>
            <person name="Sproer C."/>
            <person name="Gronow S."/>
            <person name="Severitt S."/>
            <person name="Schroder I."/>
            <person name="Tallon L."/>
            <person name="Sadzewicz L."/>
            <person name="Zhao X."/>
            <person name="Boylan J."/>
            <person name="Ott S."/>
            <person name="Bowen H."/>
            <person name="Vavikolanu K."/>
            <person name="Mehta A."/>
            <person name="Aluvathingal J."/>
            <person name="Nadendla S."/>
            <person name="Lowell S."/>
            <person name="Myers T."/>
            <person name="Yan Y."/>
        </authorList>
    </citation>
    <scope>NUCLEOTIDE SEQUENCE [LARGE SCALE GENOMIC DNA]</scope>
    <source>
        <strain evidence="3 5">FDAARGOS 1425</strain>
    </source>
</reference>
<keyword evidence="5" id="KW-1185">Reference proteome</keyword>
<evidence type="ECO:0000313" key="3">
    <source>
        <dbReference type="EMBL" id="QXB18193.1"/>
    </source>
</evidence>
<protein>
    <submittedName>
        <fullName evidence="3">Helix-turn-helix domain-containing protein</fullName>
    </submittedName>
    <submittedName>
        <fullName evidence="2">Helix-turn-helix transcriptional regulator</fullName>
    </submittedName>
</protein>
<dbReference type="GeneID" id="92750512"/>
<organism evidence="2 4">
    <name type="scientific">Corynebacterium coyleae</name>
    <dbReference type="NCBI Taxonomy" id="53374"/>
    <lineage>
        <taxon>Bacteria</taxon>
        <taxon>Bacillati</taxon>
        <taxon>Actinomycetota</taxon>
        <taxon>Actinomycetes</taxon>
        <taxon>Mycobacteriales</taxon>
        <taxon>Corynebacteriaceae</taxon>
        <taxon>Corynebacterium</taxon>
    </lineage>
</organism>
<evidence type="ECO:0000313" key="2">
    <source>
        <dbReference type="EMBL" id="NJJ04338.1"/>
    </source>
</evidence>
<dbReference type="Proteomes" id="UP000683520">
    <property type="component" value="Chromosome"/>
</dbReference>
<dbReference type="Pfam" id="PF01381">
    <property type="entry name" value="HTH_3"/>
    <property type="match status" value="1"/>
</dbReference>
<dbReference type="Proteomes" id="UP000591626">
    <property type="component" value="Unassembled WGS sequence"/>
</dbReference>
<dbReference type="EMBL" id="JAAUVV010000015">
    <property type="protein sequence ID" value="NJJ04338.1"/>
    <property type="molecule type" value="Genomic_DNA"/>
</dbReference>
<sequence>MAQFPPPRRAYETWPDVDVETVPEVYRKAWALRDNLVKTVEYYVAEGWAKNRSDFARRCGLHPSVLSRWVTGDVWPSADTVAAVEAAVHMPMWPYQKAPSRKGLKSKGGYDYP</sequence>
<gene>
    <name evidence="2" type="ORF">HC138_08260</name>
    <name evidence="3" type="ORF">I6L55_09985</name>
</gene>
<evidence type="ECO:0000313" key="5">
    <source>
        <dbReference type="Proteomes" id="UP000683520"/>
    </source>
</evidence>
<accession>A0AAP7CD94</accession>
<dbReference type="InterPro" id="IPR010982">
    <property type="entry name" value="Lambda_DNA-bd_dom_sf"/>
</dbReference>
<dbReference type="GO" id="GO:0003677">
    <property type="term" value="F:DNA binding"/>
    <property type="evidence" value="ECO:0007669"/>
    <property type="project" value="InterPro"/>
</dbReference>
<dbReference type="CDD" id="cd00093">
    <property type="entry name" value="HTH_XRE"/>
    <property type="match status" value="1"/>
</dbReference>
<dbReference type="AlphaFoldDB" id="A0AAP7CD94"/>
<dbReference type="SUPFAM" id="SSF47413">
    <property type="entry name" value="lambda repressor-like DNA-binding domains"/>
    <property type="match status" value="1"/>
</dbReference>
<name>A0AAP7CD94_9CORY</name>